<accession>A0ABU6WI51</accession>
<evidence type="ECO:0000313" key="1">
    <source>
        <dbReference type="EMBL" id="MED6185091.1"/>
    </source>
</evidence>
<protein>
    <submittedName>
        <fullName evidence="1">Uncharacterized protein</fullName>
    </submittedName>
</protein>
<dbReference type="EMBL" id="JASCZI010181643">
    <property type="protein sequence ID" value="MED6185091.1"/>
    <property type="molecule type" value="Genomic_DNA"/>
</dbReference>
<comment type="caution">
    <text evidence="1">The sequence shown here is derived from an EMBL/GenBank/DDBJ whole genome shotgun (WGS) entry which is preliminary data.</text>
</comment>
<keyword evidence="2" id="KW-1185">Reference proteome</keyword>
<proteinExistence type="predicted"/>
<dbReference type="Proteomes" id="UP001341840">
    <property type="component" value="Unassembled WGS sequence"/>
</dbReference>
<organism evidence="1 2">
    <name type="scientific">Stylosanthes scabra</name>
    <dbReference type="NCBI Taxonomy" id="79078"/>
    <lineage>
        <taxon>Eukaryota</taxon>
        <taxon>Viridiplantae</taxon>
        <taxon>Streptophyta</taxon>
        <taxon>Embryophyta</taxon>
        <taxon>Tracheophyta</taxon>
        <taxon>Spermatophyta</taxon>
        <taxon>Magnoliopsida</taxon>
        <taxon>eudicotyledons</taxon>
        <taxon>Gunneridae</taxon>
        <taxon>Pentapetalae</taxon>
        <taxon>rosids</taxon>
        <taxon>fabids</taxon>
        <taxon>Fabales</taxon>
        <taxon>Fabaceae</taxon>
        <taxon>Papilionoideae</taxon>
        <taxon>50 kb inversion clade</taxon>
        <taxon>dalbergioids sensu lato</taxon>
        <taxon>Dalbergieae</taxon>
        <taxon>Pterocarpus clade</taxon>
        <taxon>Stylosanthes</taxon>
    </lineage>
</organism>
<gene>
    <name evidence="1" type="ORF">PIB30_053642</name>
</gene>
<sequence length="102" mass="11345">MPLLTQPLAVECRNPHIPSLTSPTLYSPILGNWYWHPVFHHRRHTGGRTLHHLTLPMHPQPATTVQSSLPQSMSPWSITCRHSPLFLAACLLAISSSLASIP</sequence>
<evidence type="ECO:0000313" key="2">
    <source>
        <dbReference type="Proteomes" id="UP001341840"/>
    </source>
</evidence>
<name>A0ABU6WI51_9FABA</name>
<reference evidence="1 2" key="1">
    <citation type="journal article" date="2023" name="Plants (Basel)">
        <title>Bridging the Gap: Combining Genomics and Transcriptomics Approaches to Understand Stylosanthes scabra, an Orphan Legume from the Brazilian Caatinga.</title>
        <authorList>
            <person name="Ferreira-Neto J.R.C."/>
            <person name="da Silva M.D."/>
            <person name="Binneck E."/>
            <person name="de Melo N.F."/>
            <person name="da Silva R.H."/>
            <person name="de Melo A.L.T.M."/>
            <person name="Pandolfi V."/>
            <person name="Bustamante F.O."/>
            <person name="Brasileiro-Vidal A.C."/>
            <person name="Benko-Iseppon A.M."/>
        </authorList>
    </citation>
    <scope>NUCLEOTIDE SEQUENCE [LARGE SCALE GENOMIC DNA]</scope>
    <source>
        <tissue evidence="1">Leaves</tissue>
    </source>
</reference>